<dbReference type="Gene3D" id="1.10.10.10">
    <property type="entry name" value="Winged helix-like DNA-binding domain superfamily/Winged helix DNA-binding domain"/>
    <property type="match status" value="1"/>
</dbReference>
<dbReference type="InterPro" id="IPR011711">
    <property type="entry name" value="GntR_C"/>
</dbReference>
<evidence type="ECO:0000256" key="3">
    <source>
        <dbReference type="ARBA" id="ARBA00023163"/>
    </source>
</evidence>
<keyword evidence="1" id="KW-0805">Transcription regulation</keyword>
<dbReference type="InterPro" id="IPR036390">
    <property type="entry name" value="WH_DNA-bd_sf"/>
</dbReference>
<dbReference type="SUPFAM" id="SSF46785">
    <property type="entry name" value="Winged helix' DNA-binding domain"/>
    <property type="match status" value="1"/>
</dbReference>
<dbReference type="CDD" id="cd07377">
    <property type="entry name" value="WHTH_GntR"/>
    <property type="match status" value="1"/>
</dbReference>
<proteinExistence type="predicted"/>
<dbReference type="Pfam" id="PF07729">
    <property type="entry name" value="FCD"/>
    <property type="match status" value="1"/>
</dbReference>
<evidence type="ECO:0000256" key="4">
    <source>
        <dbReference type="SAM" id="MobiDB-lite"/>
    </source>
</evidence>
<comment type="caution">
    <text evidence="6">The sequence shown here is derived from an EMBL/GenBank/DDBJ whole genome shotgun (WGS) entry which is preliminary data.</text>
</comment>
<dbReference type="SMART" id="SM00895">
    <property type="entry name" value="FCD"/>
    <property type="match status" value="1"/>
</dbReference>
<dbReference type="GO" id="GO:0003700">
    <property type="term" value="F:DNA-binding transcription factor activity"/>
    <property type="evidence" value="ECO:0007669"/>
    <property type="project" value="InterPro"/>
</dbReference>
<dbReference type="PANTHER" id="PTHR43537">
    <property type="entry name" value="TRANSCRIPTIONAL REGULATOR, GNTR FAMILY"/>
    <property type="match status" value="1"/>
</dbReference>
<name>A0A916XWA6_9HYPH</name>
<evidence type="ECO:0000313" key="6">
    <source>
        <dbReference type="EMBL" id="GGD17495.1"/>
    </source>
</evidence>
<protein>
    <submittedName>
        <fullName evidence="6">GntR family transcriptional regulator</fullName>
    </submittedName>
</protein>
<dbReference type="AlphaFoldDB" id="A0A916XWA6"/>
<keyword evidence="7" id="KW-1185">Reference proteome</keyword>
<dbReference type="SUPFAM" id="SSF48008">
    <property type="entry name" value="GntR ligand-binding domain-like"/>
    <property type="match status" value="1"/>
</dbReference>
<sequence>MTESTTLDPEQSGTSVAARRPGTAAQAKAADVRDHLEQEIAMGQRAAGERLDESEIASRFGVSRTPVREAINQLASIGMVEQIRHRGAFVRRVGIGELVEMFEVMAELEGLAGRLAARRIGAAALATLQLRLEDCRQAAARNDPDGYYYENERFHAAIYAASGNSFLQGEAARLHQRLKPFRRLQLRVAHRMRQSLREHEAIVAAIAAGDGAAAEDALRAHIVVQGERFGDLNAQLGIR</sequence>
<dbReference type="PRINTS" id="PR00035">
    <property type="entry name" value="HTHGNTR"/>
</dbReference>
<reference evidence="6" key="1">
    <citation type="journal article" date="2014" name="Int. J. Syst. Evol. Microbiol.">
        <title>Complete genome sequence of Corynebacterium casei LMG S-19264T (=DSM 44701T), isolated from a smear-ripened cheese.</title>
        <authorList>
            <consortium name="US DOE Joint Genome Institute (JGI-PGF)"/>
            <person name="Walter F."/>
            <person name="Albersmeier A."/>
            <person name="Kalinowski J."/>
            <person name="Ruckert C."/>
        </authorList>
    </citation>
    <scope>NUCLEOTIDE SEQUENCE</scope>
    <source>
        <strain evidence="6">CGMCC 1.15493</strain>
    </source>
</reference>
<dbReference type="InterPro" id="IPR000524">
    <property type="entry name" value="Tscrpt_reg_HTH_GntR"/>
</dbReference>
<keyword evidence="3" id="KW-0804">Transcription</keyword>
<dbReference type="SMART" id="SM00345">
    <property type="entry name" value="HTH_GNTR"/>
    <property type="match status" value="1"/>
</dbReference>
<dbReference type="Gene3D" id="1.20.120.530">
    <property type="entry name" value="GntR ligand-binding domain-like"/>
    <property type="match status" value="1"/>
</dbReference>
<evidence type="ECO:0000313" key="7">
    <source>
        <dbReference type="Proteomes" id="UP000613160"/>
    </source>
</evidence>
<accession>A0A916XWA6</accession>
<dbReference type="Pfam" id="PF00392">
    <property type="entry name" value="GntR"/>
    <property type="match status" value="1"/>
</dbReference>
<evidence type="ECO:0000259" key="5">
    <source>
        <dbReference type="PROSITE" id="PS50949"/>
    </source>
</evidence>
<keyword evidence="2" id="KW-0238">DNA-binding</keyword>
<evidence type="ECO:0000256" key="1">
    <source>
        <dbReference type="ARBA" id="ARBA00023015"/>
    </source>
</evidence>
<gene>
    <name evidence="6" type="ORF">GCM10011335_20470</name>
</gene>
<dbReference type="PROSITE" id="PS50949">
    <property type="entry name" value="HTH_GNTR"/>
    <property type="match status" value="1"/>
</dbReference>
<evidence type="ECO:0000256" key="2">
    <source>
        <dbReference type="ARBA" id="ARBA00023125"/>
    </source>
</evidence>
<dbReference type="GO" id="GO:0003677">
    <property type="term" value="F:DNA binding"/>
    <property type="evidence" value="ECO:0007669"/>
    <property type="project" value="UniProtKB-KW"/>
</dbReference>
<feature type="compositionally biased region" description="Polar residues" evidence="4">
    <location>
        <begin position="1"/>
        <end position="15"/>
    </location>
</feature>
<dbReference type="InterPro" id="IPR008920">
    <property type="entry name" value="TF_FadR/GntR_C"/>
</dbReference>
<dbReference type="Proteomes" id="UP000613160">
    <property type="component" value="Unassembled WGS sequence"/>
</dbReference>
<reference evidence="6" key="2">
    <citation type="submission" date="2020-09" db="EMBL/GenBank/DDBJ databases">
        <authorList>
            <person name="Sun Q."/>
            <person name="Zhou Y."/>
        </authorList>
    </citation>
    <scope>NUCLEOTIDE SEQUENCE</scope>
    <source>
        <strain evidence="6">CGMCC 1.15493</strain>
    </source>
</reference>
<organism evidence="6 7">
    <name type="scientific">Aureimonas glaciei</name>
    <dbReference type="NCBI Taxonomy" id="1776957"/>
    <lineage>
        <taxon>Bacteria</taxon>
        <taxon>Pseudomonadati</taxon>
        <taxon>Pseudomonadota</taxon>
        <taxon>Alphaproteobacteria</taxon>
        <taxon>Hyphomicrobiales</taxon>
        <taxon>Aurantimonadaceae</taxon>
        <taxon>Aureimonas</taxon>
    </lineage>
</organism>
<dbReference type="PANTHER" id="PTHR43537:SF49">
    <property type="entry name" value="TRANSCRIPTIONAL REGULATORY PROTEIN"/>
    <property type="match status" value="1"/>
</dbReference>
<feature type="domain" description="HTH gntR-type" evidence="5">
    <location>
        <begin position="26"/>
        <end position="93"/>
    </location>
</feature>
<dbReference type="InterPro" id="IPR036388">
    <property type="entry name" value="WH-like_DNA-bd_sf"/>
</dbReference>
<feature type="region of interest" description="Disordered" evidence="4">
    <location>
        <begin position="1"/>
        <end position="32"/>
    </location>
</feature>
<dbReference type="EMBL" id="BMJJ01000004">
    <property type="protein sequence ID" value="GGD17495.1"/>
    <property type="molecule type" value="Genomic_DNA"/>
</dbReference>